<keyword evidence="1 6" id="KW-0004">4Fe-4S</keyword>
<name>A0A5E6MFJ4_9BACT</name>
<dbReference type="HAMAP" id="MF_00993">
    <property type="entry name" value="MqnE"/>
    <property type="match status" value="1"/>
</dbReference>
<evidence type="ECO:0000256" key="7">
    <source>
        <dbReference type="PIRSR" id="PIRSR004762-1"/>
    </source>
</evidence>
<reference evidence="10" key="1">
    <citation type="submission" date="2019-09" db="EMBL/GenBank/DDBJ databases">
        <authorList>
            <person name="Cremers G."/>
        </authorList>
    </citation>
    <scope>NUCLEOTIDE SEQUENCE [LARGE SCALE GENOMIC DNA]</scope>
    <source>
        <strain evidence="10">3B</strain>
    </source>
</reference>
<keyword evidence="11" id="KW-1185">Reference proteome</keyword>
<dbReference type="Pfam" id="PF19288">
    <property type="entry name" value="CofH_C"/>
    <property type="match status" value="1"/>
</dbReference>
<comment type="similarity">
    <text evidence="6">Belongs to the radical SAM superfamily. MqnE family.</text>
</comment>
<feature type="binding site" evidence="8">
    <location>
        <position position="188"/>
    </location>
    <ligand>
        <name>S-adenosyl-L-methionine</name>
        <dbReference type="ChEBI" id="CHEBI:59789"/>
    </ligand>
</feature>
<dbReference type="GO" id="GO:0009234">
    <property type="term" value="P:menaquinone biosynthetic process"/>
    <property type="evidence" value="ECO:0007669"/>
    <property type="project" value="UniProtKB-UniRule"/>
</dbReference>
<feature type="binding site" evidence="8">
    <location>
        <position position="81"/>
    </location>
    <ligand>
        <name>S-adenosyl-L-methionine</name>
        <dbReference type="ChEBI" id="CHEBI:59789"/>
    </ligand>
</feature>
<dbReference type="GO" id="GO:0051539">
    <property type="term" value="F:4 iron, 4 sulfur cluster binding"/>
    <property type="evidence" value="ECO:0007669"/>
    <property type="project" value="UniProtKB-KW"/>
</dbReference>
<dbReference type="PANTHER" id="PTHR43076">
    <property type="entry name" value="FO SYNTHASE (COFH)"/>
    <property type="match status" value="1"/>
</dbReference>
<dbReference type="NCBIfam" id="TIGR00423">
    <property type="entry name" value="CofH family radical SAM protein"/>
    <property type="match status" value="1"/>
</dbReference>
<dbReference type="GO" id="GO:0044689">
    <property type="term" value="F:7,8-didemethyl-8-hydroxy-5-deazariboflavin synthase activity"/>
    <property type="evidence" value="ECO:0007669"/>
    <property type="project" value="TreeGrafter"/>
</dbReference>
<accession>A0A5E6MFJ4</accession>
<comment type="cofactor">
    <cofactor evidence="6 7">
        <name>[4Fe-4S] cluster</name>
        <dbReference type="ChEBI" id="CHEBI:49883"/>
    </cofactor>
    <text evidence="6 7">Binds 1 [4Fe-4S] cluster. The cluster is coordinated with 3 cysteines and an exchangeable S-adenosyl-L-methionine.</text>
</comment>
<evidence type="ECO:0000256" key="8">
    <source>
        <dbReference type="PIRSR" id="PIRSR004762-2"/>
    </source>
</evidence>
<dbReference type="InterPro" id="IPR034405">
    <property type="entry name" value="F420"/>
</dbReference>
<evidence type="ECO:0000259" key="9">
    <source>
        <dbReference type="PROSITE" id="PS51918"/>
    </source>
</evidence>
<sequence>MAVTGFWDVCRKADILDIAERVVAGERIDERAALRLFDCPDTAAVGALADLISRRKNGLRASYLVNRYLNYSNICLLSCRFCAFYRRAGQPGAFLYSVEELTEQAYRSWNRGAVEVHCVGGLHPKLPFSYYRDLIAAIKERCPGMMVKAFTAVEIRHMADRIVHRSIQEVLEELAESGLDSLTGGGAEIFDAGVRDEICRGKETAEEWLEVHRTWHRMGKKSTATMLFGHVEKPAHRVDHLRRLRELQEETGGFCGFVPFAFEPANTKLSHIRRAGALDILRTIAVSRIYLDNFDHITSYWISSGLPLGQIALSFGADDLHGTIEEEKIFHMAGSNNPVSQKADDLAAAIRESGREPVARDTYYRVHPAVRPFRKAIGVGA</sequence>
<dbReference type="OrthoDB" id="9802027at2"/>
<dbReference type="PANTHER" id="PTHR43076:SF7">
    <property type="entry name" value="AMINODEOXYFUTALOSINE SYNTHASE"/>
    <property type="match status" value="1"/>
</dbReference>
<comment type="function">
    <text evidence="6">Radical SAM enzyme that catalyzes the addition of the adenosyl radical to the double bond of 3-[(1-carboxyvinyl)oxy]benzoate, leading to aminodeoxyfutalosine (AFL), a key intermediate in the formation of menaquinone (MK, vitamin K2) from chorismate.</text>
</comment>
<evidence type="ECO:0000256" key="1">
    <source>
        <dbReference type="ARBA" id="ARBA00022485"/>
    </source>
</evidence>
<feature type="binding site" evidence="6 7">
    <location>
        <position position="79"/>
    </location>
    <ligand>
        <name>[4Fe-4S] cluster</name>
        <dbReference type="ChEBI" id="CHEBI:49883"/>
        <note>4Fe-4S-S-AdoMet</note>
    </ligand>
</feature>
<feature type="binding site" evidence="6 7">
    <location>
        <position position="82"/>
    </location>
    <ligand>
        <name>[4Fe-4S] cluster</name>
        <dbReference type="ChEBI" id="CHEBI:49883"/>
        <note>4Fe-4S-S-AdoMet</note>
    </ligand>
</feature>
<dbReference type="SFLD" id="SFLDG01389">
    <property type="entry name" value="menaquinone_synthsis_involved"/>
    <property type="match status" value="2"/>
</dbReference>
<dbReference type="GO" id="GO:0102573">
    <property type="term" value="F:aminodeoxyfutalosine synthase activity"/>
    <property type="evidence" value="ECO:0007669"/>
    <property type="project" value="UniProtKB-EC"/>
</dbReference>
<evidence type="ECO:0000256" key="5">
    <source>
        <dbReference type="ARBA" id="ARBA00023014"/>
    </source>
</evidence>
<dbReference type="SUPFAM" id="SSF102114">
    <property type="entry name" value="Radical SAM enzymes"/>
    <property type="match status" value="1"/>
</dbReference>
<dbReference type="InterPro" id="IPR006638">
    <property type="entry name" value="Elp3/MiaA/NifB-like_rSAM"/>
</dbReference>
<dbReference type="CDD" id="cd01335">
    <property type="entry name" value="Radical_SAM"/>
    <property type="match status" value="1"/>
</dbReference>
<dbReference type="Pfam" id="PF04055">
    <property type="entry name" value="Radical_SAM"/>
    <property type="match status" value="1"/>
</dbReference>
<keyword evidence="4 6" id="KW-0408">Iron</keyword>
<dbReference type="InterPro" id="IPR045567">
    <property type="entry name" value="CofH/MnqC-like_C"/>
</dbReference>
<dbReference type="SFLD" id="SFLDG01064">
    <property type="entry name" value="F420__menaquinone_cofactor_bio"/>
    <property type="match status" value="2"/>
</dbReference>
<dbReference type="SFLD" id="SFLDF00343">
    <property type="entry name" value="aminofutalosine_synthase_(mqnE"/>
    <property type="match status" value="1"/>
</dbReference>
<evidence type="ECO:0000313" key="10">
    <source>
        <dbReference type="EMBL" id="VVM07767.1"/>
    </source>
</evidence>
<evidence type="ECO:0000256" key="4">
    <source>
        <dbReference type="ARBA" id="ARBA00023004"/>
    </source>
</evidence>
<dbReference type="PIRSF" id="PIRSF004762">
    <property type="entry name" value="CHP00423"/>
    <property type="match status" value="1"/>
</dbReference>
<keyword evidence="3 6" id="KW-0479">Metal-binding</keyword>
<dbReference type="NCBIfam" id="TIGR03700">
    <property type="entry name" value="mena_SCO4494"/>
    <property type="match status" value="1"/>
</dbReference>
<evidence type="ECO:0000256" key="6">
    <source>
        <dbReference type="HAMAP-Rule" id="MF_00993"/>
    </source>
</evidence>
<dbReference type="SFLD" id="SFLDS00029">
    <property type="entry name" value="Radical_SAM"/>
    <property type="match status" value="2"/>
</dbReference>
<dbReference type="GO" id="GO:0005506">
    <property type="term" value="F:iron ion binding"/>
    <property type="evidence" value="ECO:0007669"/>
    <property type="project" value="UniProtKB-UniRule"/>
</dbReference>
<dbReference type="InterPro" id="IPR013785">
    <property type="entry name" value="Aldolase_TIM"/>
</dbReference>
<dbReference type="Gene3D" id="3.20.20.70">
    <property type="entry name" value="Aldolase class I"/>
    <property type="match status" value="1"/>
</dbReference>
<evidence type="ECO:0000256" key="3">
    <source>
        <dbReference type="ARBA" id="ARBA00022723"/>
    </source>
</evidence>
<evidence type="ECO:0000313" key="11">
    <source>
        <dbReference type="Proteomes" id="UP000381693"/>
    </source>
</evidence>
<keyword evidence="6 10" id="KW-0808">Transferase</keyword>
<keyword evidence="2 6" id="KW-0949">S-adenosyl-L-methionine</keyword>
<dbReference type="InterPro" id="IPR058240">
    <property type="entry name" value="rSAM_sf"/>
</dbReference>
<keyword evidence="5 6" id="KW-0411">Iron-sulfur</keyword>
<comment type="caution">
    <text evidence="10">The sequence shown here is derived from an EMBL/GenBank/DDBJ whole genome shotgun (WGS) entry which is preliminary data.</text>
</comment>
<organism evidence="10 11">
    <name type="scientific">Methylacidimicrobium cyclopophantes</name>
    <dbReference type="NCBI Taxonomy" id="1041766"/>
    <lineage>
        <taxon>Bacteria</taxon>
        <taxon>Pseudomonadati</taxon>
        <taxon>Verrucomicrobiota</taxon>
        <taxon>Methylacidimicrobium</taxon>
    </lineage>
</organism>
<comment type="catalytic activity">
    <reaction evidence="6">
        <text>3-[(1-carboxyvinyl)-oxy]benzoate + S-adenosyl-L-methionine + H2O = 6-amino-6-deoxyfutalosine + hydrogencarbonate + L-methionine + H(+)</text>
        <dbReference type="Rhea" id="RHEA:33075"/>
        <dbReference type="ChEBI" id="CHEBI:15377"/>
        <dbReference type="ChEBI" id="CHEBI:15378"/>
        <dbReference type="ChEBI" id="CHEBI:17544"/>
        <dbReference type="ChEBI" id="CHEBI:57844"/>
        <dbReference type="ChEBI" id="CHEBI:59789"/>
        <dbReference type="ChEBI" id="CHEBI:64286"/>
        <dbReference type="ChEBI" id="CHEBI:76981"/>
        <dbReference type="EC" id="2.5.1.120"/>
    </reaction>
</comment>
<dbReference type="EMBL" id="CABFUZ020000195">
    <property type="protein sequence ID" value="VVM07767.1"/>
    <property type="molecule type" value="Genomic_DNA"/>
</dbReference>
<feature type="binding site" evidence="6 7">
    <location>
        <position position="75"/>
    </location>
    <ligand>
        <name>[4Fe-4S] cluster</name>
        <dbReference type="ChEBI" id="CHEBI:49883"/>
        <note>4Fe-4S-S-AdoMet</note>
    </ligand>
</feature>
<dbReference type="InterPro" id="IPR007197">
    <property type="entry name" value="rSAM"/>
</dbReference>
<comment type="pathway">
    <text evidence="6">Quinol/quinone metabolism; menaquinone biosynthesis.</text>
</comment>
<dbReference type="SMART" id="SM00729">
    <property type="entry name" value="Elp3"/>
    <property type="match status" value="1"/>
</dbReference>
<protein>
    <recommendedName>
        <fullName evidence="6">Aminodeoxyfutalosine synthase</fullName>
        <shortName evidence="6">AFL synthase</shortName>
        <shortName evidence="6">Aminofutalosine synthase</shortName>
        <ecNumber evidence="6">2.5.1.120</ecNumber>
    </recommendedName>
    <alternativeName>
        <fullName evidence="6">Menaquinone biosynthetic enzyme MqnE</fullName>
    </alternativeName>
</protein>
<dbReference type="InterPro" id="IPR020050">
    <property type="entry name" value="FO_synthase_su2"/>
</dbReference>
<keyword evidence="6" id="KW-0474">Menaquinone biosynthesis</keyword>
<evidence type="ECO:0000256" key="2">
    <source>
        <dbReference type="ARBA" id="ARBA00022691"/>
    </source>
</evidence>
<dbReference type="Proteomes" id="UP000381693">
    <property type="component" value="Unassembled WGS sequence"/>
</dbReference>
<dbReference type="EC" id="2.5.1.120" evidence="6"/>
<dbReference type="RefSeq" id="WP_142525746.1">
    <property type="nucleotide sequence ID" value="NZ_CABFUZ020000195.1"/>
</dbReference>
<dbReference type="PROSITE" id="PS51918">
    <property type="entry name" value="RADICAL_SAM"/>
    <property type="match status" value="1"/>
</dbReference>
<dbReference type="SFLD" id="SFLDF00342">
    <property type="entry name" value="cyclic_dehypoxanthine_futalosi"/>
    <property type="match status" value="1"/>
</dbReference>
<dbReference type="AlphaFoldDB" id="A0A5E6MFJ4"/>
<proteinExistence type="inferred from homology"/>
<gene>
    <name evidence="6 10" type="primary">mqnE</name>
    <name evidence="10" type="ORF">MAMC_01811</name>
</gene>
<dbReference type="InterPro" id="IPR022432">
    <property type="entry name" value="MqnE"/>
</dbReference>
<dbReference type="UniPathway" id="UPA00079"/>
<feature type="domain" description="Radical SAM core" evidence="9">
    <location>
        <begin position="61"/>
        <end position="295"/>
    </location>
</feature>